<feature type="region of interest" description="Disordered" evidence="10">
    <location>
        <begin position="357"/>
        <end position="432"/>
    </location>
</feature>
<dbReference type="PANTHER" id="PTHR22937:SF224">
    <property type="entry name" value="E3 UBIQUITIN-PROTEIN LIGASE MBR1-RELATED"/>
    <property type="match status" value="1"/>
</dbReference>
<keyword evidence="8" id="KW-0862">Zinc</keyword>
<dbReference type="GO" id="GO:0043161">
    <property type="term" value="P:proteasome-mediated ubiquitin-dependent protein catabolic process"/>
    <property type="evidence" value="ECO:0007669"/>
    <property type="project" value="UniProtKB-ARBA"/>
</dbReference>
<comment type="catalytic activity">
    <reaction evidence="1">
        <text>S-ubiquitinyl-[E2 ubiquitin-conjugating enzyme]-L-cysteine + [acceptor protein]-L-lysine = [E2 ubiquitin-conjugating enzyme]-L-cysteine + N(6)-ubiquitinyl-[acceptor protein]-L-lysine.</text>
        <dbReference type="EC" id="2.3.2.27"/>
    </reaction>
</comment>
<feature type="domain" description="RING-type" evidence="11">
    <location>
        <begin position="692"/>
        <end position="733"/>
    </location>
</feature>
<evidence type="ECO:0000259" key="11">
    <source>
        <dbReference type="PROSITE" id="PS50089"/>
    </source>
</evidence>
<dbReference type="InterPro" id="IPR045191">
    <property type="entry name" value="MBR1/2-like"/>
</dbReference>
<evidence type="ECO:0000256" key="5">
    <source>
        <dbReference type="ARBA" id="ARBA00022723"/>
    </source>
</evidence>
<feature type="region of interest" description="Disordered" evidence="10">
    <location>
        <begin position="1"/>
        <end position="28"/>
    </location>
</feature>
<evidence type="ECO:0000256" key="4">
    <source>
        <dbReference type="ARBA" id="ARBA00022679"/>
    </source>
</evidence>
<dbReference type="Gene3D" id="3.30.40.10">
    <property type="entry name" value="Zinc/RING finger domain, C3HC4 (zinc finger)"/>
    <property type="match status" value="1"/>
</dbReference>
<accession>A0A9Q0QPI1</accession>
<feature type="compositionally biased region" description="Basic and acidic residues" evidence="10">
    <location>
        <begin position="87"/>
        <end position="96"/>
    </location>
</feature>
<dbReference type="GO" id="GO:0010228">
    <property type="term" value="P:vegetative to reproductive phase transition of meristem"/>
    <property type="evidence" value="ECO:0007669"/>
    <property type="project" value="UniProtKB-ARBA"/>
</dbReference>
<keyword evidence="13" id="KW-1185">Reference proteome</keyword>
<keyword evidence="5" id="KW-0479">Metal-binding</keyword>
<feature type="region of interest" description="Disordered" evidence="10">
    <location>
        <begin position="70"/>
        <end position="103"/>
    </location>
</feature>
<dbReference type="EC" id="2.3.2.27" evidence="3"/>
<evidence type="ECO:0000256" key="6">
    <source>
        <dbReference type="ARBA" id="ARBA00022771"/>
    </source>
</evidence>
<keyword evidence="4" id="KW-0808">Transferase</keyword>
<dbReference type="EMBL" id="JAMYWD010000007">
    <property type="protein sequence ID" value="KAJ4967210.1"/>
    <property type="molecule type" value="Genomic_DNA"/>
</dbReference>
<sequence length="739" mass="79935">MQGQRSTIDSLPETFEFEHGSSSSNTGVNQQLFWNNMLNPVESRLPEYILSPSETNVMCGNAVNHEGRNLSSWSLGEPSSSGNARSQVHDETKTEHGWTSSLSAPAGVGLRLEERQYEPSNILSLETVNVNLNRNQAANGPFFLHNSNTDGIAQTINLNASYVGSSSNGDQAMDADISPHTFKSGGSDTEQLPSGSGSSDPLGAAVANSGFILEETDGRPGRSLDGRRLSCKRKALEGTSGQSSLGGGPSWFQRAESSVWHAVPAHNNGASSSTIPTPPESSPGINPTEQLNPRFGVGMRLASQGLPALSVAGGGESSQRNFRVRVNRAQPQDSVPPNPLMVRSALRRSHVWSSHQASRLLPFNQSSESRPSSSAQPNANPPQNQSHVMSIPGLARNVHPFPWNGSSTPRVSSSSSSAVSAGERSAALREEVNPRSLTRTISEHPMFVPATEMRTLPQDPATWTLPNGNISILGHAPSTSRIGSSSGVHPSPAPTWISHHNPPSLYPQRLSDYARRSLFPSAGSESGAQTSTFPALRSGPGSSQEMVLPSGVSHQVHHQPHPRSSFWTERQGDGVPGIPFSLRTLAAAGEGRSRLVSEIRNVLDLMRRGESLRFEDVLILDQSVFYGVADLHDRHRDMRLDVDNMSYEELLALEERIGNVNTGLNEETILRRLKQRKYMLITIGAPAEVEPCCVCQEEYVDGEDIGTLDCGHDFHSGCIKQWLMHKNLCPVCKTTALFT</sequence>
<feature type="compositionally biased region" description="Polar residues" evidence="10">
    <location>
        <begin position="523"/>
        <end position="533"/>
    </location>
</feature>
<dbReference type="InterPro" id="IPR013083">
    <property type="entry name" value="Znf_RING/FYVE/PHD"/>
</dbReference>
<dbReference type="FunFam" id="3.30.40.10:FF:000309">
    <property type="entry name" value="E3 ubiquitin-protein ligase MBR2"/>
    <property type="match status" value="1"/>
</dbReference>
<dbReference type="AlphaFoldDB" id="A0A9Q0QPI1"/>
<organism evidence="12 13">
    <name type="scientific">Protea cynaroides</name>
    <dbReference type="NCBI Taxonomy" id="273540"/>
    <lineage>
        <taxon>Eukaryota</taxon>
        <taxon>Viridiplantae</taxon>
        <taxon>Streptophyta</taxon>
        <taxon>Embryophyta</taxon>
        <taxon>Tracheophyta</taxon>
        <taxon>Spermatophyta</taxon>
        <taxon>Magnoliopsida</taxon>
        <taxon>Proteales</taxon>
        <taxon>Proteaceae</taxon>
        <taxon>Protea</taxon>
    </lineage>
</organism>
<feature type="compositionally biased region" description="Low complexity" evidence="10">
    <location>
        <begin position="70"/>
        <end position="82"/>
    </location>
</feature>
<dbReference type="Proteomes" id="UP001141806">
    <property type="component" value="Unassembled WGS sequence"/>
</dbReference>
<feature type="region of interest" description="Disordered" evidence="10">
    <location>
        <begin position="264"/>
        <end position="293"/>
    </location>
</feature>
<evidence type="ECO:0000256" key="10">
    <source>
        <dbReference type="SAM" id="MobiDB-lite"/>
    </source>
</evidence>
<comment type="caution">
    <text evidence="12">The sequence shown here is derived from an EMBL/GenBank/DDBJ whole genome shotgun (WGS) entry which is preliminary data.</text>
</comment>
<dbReference type="GO" id="GO:0008270">
    <property type="term" value="F:zinc ion binding"/>
    <property type="evidence" value="ECO:0007669"/>
    <property type="project" value="UniProtKB-KW"/>
</dbReference>
<evidence type="ECO:0000313" key="13">
    <source>
        <dbReference type="Proteomes" id="UP001141806"/>
    </source>
</evidence>
<keyword evidence="7" id="KW-0833">Ubl conjugation pathway</keyword>
<name>A0A9Q0QPI1_9MAGN</name>
<evidence type="ECO:0000256" key="8">
    <source>
        <dbReference type="ARBA" id="ARBA00022833"/>
    </source>
</evidence>
<dbReference type="Pfam" id="PF13639">
    <property type="entry name" value="zf-RING_2"/>
    <property type="match status" value="1"/>
</dbReference>
<evidence type="ECO:0000256" key="1">
    <source>
        <dbReference type="ARBA" id="ARBA00000900"/>
    </source>
</evidence>
<evidence type="ECO:0000313" key="12">
    <source>
        <dbReference type="EMBL" id="KAJ4967210.1"/>
    </source>
</evidence>
<feature type="compositionally biased region" description="Low complexity" evidence="10">
    <location>
        <begin position="366"/>
        <end position="386"/>
    </location>
</feature>
<feature type="region of interest" description="Disordered" evidence="10">
    <location>
        <begin position="178"/>
        <end position="203"/>
    </location>
</feature>
<dbReference type="GO" id="GO:0061630">
    <property type="term" value="F:ubiquitin protein ligase activity"/>
    <property type="evidence" value="ECO:0007669"/>
    <property type="project" value="UniProtKB-EC"/>
</dbReference>
<evidence type="ECO:0000256" key="2">
    <source>
        <dbReference type="ARBA" id="ARBA00004906"/>
    </source>
</evidence>
<evidence type="ECO:0000256" key="3">
    <source>
        <dbReference type="ARBA" id="ARBA00012483"/>
    </source>
</evidence>
<evidence type="ECO:0000256" key="7">
    <source>
        <dbReference type="ARBA" id="ARBA00022786"/>
    </source>
</evidence>
<dbReference type="SUPFAM" id="SSF57850">
    <property type="entry name" value="RING/U-box"/>
    <property type="match status" value="1"/>
</dbReference>
<feature type="compositionally biased region" description="Low complexity" evidence="10">
    <location>
        <begin position="405"/>
        <end position="425"/>
    </location>
</feature>
<feature type="compositionally biased region" description="Polar residues" evidence="10">
    <location>
        <begin position="184"/>
        <end position="193"/>
    </location>
</feature>
<feature type="region of interest" description="Disordered" evidence="10">
    <location>
        <begin position="520"/>
        <end position="569"/>
    </location>
</feature>
<evidence type="ECO:0000256" key="9">
    <source>
        <dbReference type="PROSITE-ProRule" id="PRU00175"/>
    </source>
</evidence>
<gene>
    <name evidence="12" type="ORF">NE237_019059</name>
</gene>
<dbReference type="PANTHER" id="PTHR22937">
    <property type="entry name" value="E3 UBIQUITIN-PROTEIN LIGASE RNF165"/>
    <property type="match status" value="1"/>
</dbReference>
<keyword evidence="6 9" id="KW-0863">Zinc-finger</keyword>
<protein>
    <recommendedName>
        <fullName evidence="3">RING-type E3 ubiquitin transferase</fullName>
        <ecNumber evidence="3">2.3.2.27</ecNumber>
    </recommendedName>
</protein>
<dbReference type="PROSITE" id="PS50089">
    <property type="entry name" value="ZF_RING_2"/>
    <property type="match status" value="1"/>
</dbReference>
<comment type="pathway">
    <text evidence="2">Protein modification; protein ubiquitination.</text>
</comment>
<dbReference type="SMART" id="SM00184">
    <property type="entry name" value="RING"/>
    <property type="match status" value="1"/>
</dbReference>
<reference evidence="12" key="1">
    <citation type="journal article" date="2023" name="Plant J.">
        <title>The genome of the king protea, Protea cynaroides.</title>
        <authorList>
            <person name="Chang J."/>
            <person name="Duong T.A."/>
            <person name="Schoeman C."/>
            <person name="Ma X."/>
            <person name="Roodt D."/>
            <person name="Barker N."/>
            <person name="Li Z."/>
            <person name="Van de Peer Y."/>
            <person name="Mizrachi E."/>
        </authorList>
    </citation>
    <scope>NUCLEOTIDE SEQUENCE</scope>
    <source>
        <tissue evidence="12">Young leaves</tissue>
    </source>
</reference>
<dbReference type="OrthoDB" id="8062037at2759"/>
<dbReference type="InterPro" id="IPR001841">
    <property type="entry name" value="Znf_RING"/>
</dbReference>
<proteinExistence type="predicted"/>